<evidence type="ECO:0000259" key="2">
    <source>
        <dbReference type="Pfam" id="PF01569"/>
    </source>
</evidence>
<feature type="non-terminal residue" evidence="3">
    <location>
        <position position="1"/>
    </location>
</feature>
<organism evidence="3">
    <name type="scientific">marine sediment metagenome</name>
    <dbReference type="NCBI Taxonomy" id="412755"/>
    <lineage>
        <taxon>unclassified sequences</taxon>
        <taxon>metagenomes</taxon>
        <taxon>ecological metagenomes</taxon>
    </lineage>
</organism>
<dbReference type="InterPro" id="IPR036938">
    <property type="entry name" value="PAP2/HPO_sf"/>
</dbReference>
<evidence type="ECO:0000256" key="1">
    <source>
        <dbReference type="SAM" id="Phobius"/>
    </source>
</evidence>
<dbReference type="EMBL" id="LAZR01001941">
    <property type="protein sequence ID" value="KKN36815.1"/>
    <property type="molecule type" value="Genomic_DNA"/>
</dbReference>
<dbReference type="PANTHER" id="PTHR14969:SF13">
    <property type="entry name" value="AT30094P"/>
    <property type="match status" value="1"/>
</dbReference>
<dbReference type="SUPFAM" id="SSF48317">
    <property type="entry name" value="Acid phosphatase/Vanadium-dependent haloperoxidase"/>
    <property type="match status" value="1"/>
</dbReference>
<dbReference type="InterPro" id="IPR000326">
    <property type="entry name" value="PAP2/HPO"/>
</dbReference>
<dbReference type="Pfam" id="PF01569">
    <property type="entry name" value="PAP2"/>
    <property type="match status" value="1"/>
</dbReference>
<feature type="transmembrane region" description="Helical" evidence="1">
    <location>
        <begin position="125"/>
        <end position="143"/>
    </location>
</feature>
<keyword evidence="1" id="KW-1133">Transmembrane helix</keyword>
<protein>
    <recommendedName>
        <fullName evidence="2">Phosphatidic acid phosphatase type 2/haloperoxidase domain-containing protein</fullName>
    </recommendedName>
</protein>
<keyword evidence="1" id="KW-0812">Transmembrane</keyword>
<feature type="domain" description="Phosphatidic acid phosphatase type 2/haloperoxidase" evidence="2">
    <location>
        <begin position="10"/>
        <end position="92"/>
    </location>
</feature>
<keyword evidence="1" id="KW-0472">Membrane</keyword>
<sequence>IRSRPFERNPKIIVFGHKPTSRSFPSWHSYNIFSQGLLIGTFFCKSPVLTVLFLMFSVIISFSRIQLGVHYPRDVIFGAIFGGIGFLIAVLLIGPLIIELFKYFETLVNFEIQYRQINSWVYKNGYYFFLCLIIFSIILFLAFSKTIKKKMQRNN</sequence>
<evidence type="ECO:0000313" key="3">
    <source>
        <dbReference type="EMBL" id="KKN36815.1"/>
    </source>
</evidence>
<name>A0A0F9PYR8_9ZZZZ</name>
<dbReference type="Gene3D" id="1.20.144.10">
    <property type="entry name" value="Phosphatidic acid phosphatase type 2/haloperoxidase"/>
    <property type="match status" value="1"/>
</dbReference>
<feature type="transmembrane region" description="Helical" evidence="1">
    <location>
        <begin position="75"/>
        <end position="98"/>
    </location>
</feature>
<dbReference type="CDD" id="cd01610">
    <property type="entry name" value="PAP2_like"/>
    <property type="match status" value="1"/>
</dbReference>
<dbReference type="AlphaFoldDB" id="A0A0F9PYR8"/>
<dbReference type="PANTHER" id="PTHR14969">
    <property type="entry name" value="SPHINGOSINE-1-PHOSPHATE PHOSPHOHYDROLASE"/>
    <property type="match status" value="1"/>
</dbReference>
<gene>
    <name evidence="3" type="ORF">LCGC14_0769920</name>
</gene>
<accession>A0A0F9PYR8</accession>
<proteinExistence type="predicted"/>
<reference evidence="3" key="1">
    <citation type="journal article" date="2015" name="Nature">
        <title>Complex archaea that bridge the gap between prokaryotes and eukaryotes.</title>
        <authorList>
            <person name="Spang A."/>
            <person name="Saw J.H."/>
            <person name="Jorgensen S.L."/>
            <person name="Zaremba-Niedzwiedzka K."/>
            <person name="Martijn J."/>
            <person name="Lind A.E."/>
            <person name="van Eijk R."/>
            <person name="Schleper C."/>
            <person name="Guy L."/>
            <person name="Ettema T.J."/>
        </authorList>
    </citation>
    <scope>NUCLEOTIDE SEQUENCE</scope>
</reference>
<feature type="transmembrane region" description="Helical" evidence="1">
    <location>
        <begin position="37"/>
        <end position="63"/>
    </location>
</feature>
<comment type="caution">
    <text evidence="3">The sequence shown here is derived from an EMBL/GenBank/DDBJ whole genome shotgun (WGS) entry which is preliminary data.</text>
</comment>